<proteinExistence type="predicted"/>
<dbReference type="Gene3D" id="3.40.50.880">
    <property type="match status" value="1"/>
</dbReference>
<dbReference type="EMBL" id="FLUO01000001">
    <property type="protein sequence ID" value="SBV97859.1"/>
    <property type="molecule type" value="Genomic_DNA"/>
</dbReference>
<keyword evidence="2" id="KW-0456">Lyase</keyword>
<dbReference type="CDD" id="cd03139">
    <property type="entry name" value="GATase1_PfpI_2"/>
    <property type="match status" value="1"/>
</dbReference>
<dbReference type="EC" id="4.2.1.103" evidence="2"/>
<sequence>MAGPSIAFLVFDGLTPLDFVGPFEVLCRLPGVATRIVSPSGGDVAAAGGRLRIGADAAIAEVEAADVLVVPGGPGARALMTDAAVTAWVAKIAATARFTASVCTGALILGGAGLLHGREAATHWAARPLLAQFGAVPVAQRIVDHGTLFTAAGVSAGIDLALLLAARIAGEDVARAIQLRIEYDPQPPFDSGSAETADPRIRDLSMTVG</sequence>
<dbReference type="GO" id="GO:0050549">
    <property type="term" value="F:cyclohexyl-isocyanide hydratase activity"/>
    <property type="evidence" value="ECO:0007669"/>
    <property type="project" value="UniProtKB-EC"/>
</dbReference>
<dbReference type="AlphaFoldDB" id="A0A212JEL1"/>
<feature type="domain" description="DJ-1/PfpI" evidence="1">
    <location>
        <begin position="5"/>
        <end position="165"/>
    </location>
</feature>
<evidence type="ECO:0000313" key="2">
    <source>
        <dbReference type="EMBL" id="SBV97859.1"/>
    </source>
</evidence>
<evidence type="ECO:0000259" key="1">
    <source>
        <dbReference type="Pfam" id="PF01965"/>
    </source>
</evidence>
<dbReference type="InterPro" id="IPR029062">
    <property type="entry name" value="Class_I_gatase-like"/>
</dbReference>
<dbReference type="PANTHER" id="PTHR43130:SF2">
    <property type="entry name" value="DJ-1_PFPI DOMAIN-CONTAINING PROTEIN"/>
    <property type="match status" value="1"/>
</dbReference>
<protein>
    <submittedName>
        <fullName evidence="2">Isonitrile hydratase</fullName>
        <ecNumber evidence="2">4.2.1.103</ecNumber>
    </submittedName>
</protein>
<accession>A0A212JEL1</accession>
<dbReference type="InterPro" id="IPR002818">
    <property type="entry name" value="DJ-1/PfpI"/>
</dbReference>
<dbReference type="SUPFAM" id="SSF52317">
    <property type="entry name" value="Class I glutamine amidotransferase-like"/>
    <property type="match status" value="1"/>
</dbReference>
<dbReference type="GO" id="GO:0006355">
    <property type="term" value="P:regulation of DNA-templated transcription"/>
    <property type="evidence" value="ECO:0007669"/>
    <property type="project" value="TreeGrafter"/>
</dbReference>
<reference evidence="2" key="1">
    <citation type="submission" date="2016-04" db="EMBL/GenBank/DDBJ databases">
        <authorList>
            <person name="Evans L.H."/>
            <person name="Alamgir A."/>
            <person name="Owens N."/>
            <person name="Weber N.D."/>
            <person name="Virtaneva K."/>
            <person name="Barbian K."/>
            <person name="Babar A."/>
            <person name="Rosenke K."/>
        </authorList>
    </citation>
    <scope>NUCLEOTIDE SEQUENCE</scope>
    <source>
        <strain evidence="2">86</strain>
    </source>
</reference>
<dbReference type="InterPro" id="IPR052158">
    <property type="entry name" value="INH-QAR"/>
</dbReference>
<organism evidence="2">
    <name type="scientific">uncultured Alphaproteobacteria bacterium</name>
    <dbReference type="NCBI Taxonomy" id="91750"/>
    <lineage>
        <taxon>Bacteria</taxon>
        <taxon>Pseudomonadati</taxon>
        <taxon>Pseudomonadota</taxon>
        <taxon>Alphaproteobacteria</taxon>
        <taxon>environmental samples</taxon>
    </lineage>
</organism>
<name>A0A212JEL1_9PROT</name>
<dbReference type="PANTHER" id="PTHR43130">
    <property type="entry name" value="ARAC-FAMILY TRANSCRIPTIONAL REGULATOR"/>
    <property type="match status" value="1"/>
</dbReference>
<dbReference type="Pfam" id="PF01965">
    <property type="entry name" value="DJ-1_PfpI"/>
    <property type="match status" value="1"/>
</dbReference>
<gene>
    <name evidence="2" type="primary">inhA</name>
    <name evidence="2" type="ORF">KL86APRO_10939</name>
</gene>